<dbReference type="AlphaFoldDB" id="A0A0D2EIA0"/>
<reference evidence="1 2" key="1">
    <citation type="submission" date="2015-01" db="EMBL/GenBank/DDBJ databases">
        <title>The Genome Sequence of Exophiala xenobiotica CBS118157.</title>
        <authorList>
            <consortium name="The Broad Institute Genomics Platform"/>
            <person name="Cuomo C."/>
            <person name="de Hoog S."/>
            <person name="Gorbushina A."/>
            <person name="Stielow B."/>
            <person name="Teixiera M."/>
            <person name="Abouelleil A."/>
            <person name="Chapman S.B."/>
            <person name="Priest M."/>
            <person name="Young S.K."/>
            <person name="Wortman J."/>
            <person name="Nusbaum C."/>
            <person name="Birren B."/>
        </authorList>
    </citation>
    <scope>NUCLEOTIDE SEQUENCE [LARGE SCALE GENOMIC DNA]</scope>
    <source>
        <strain evidence="1 2">CBS 118157</strain>
    </source>
</reference>
<accession>A0A0D2EIA0</accession>
<gene>
    <name evidence="1" type="ORF">PV05_07425</name>
</gene>
<organism evidence="1 2">
    <name type="scientific">Exophiala xenobiotica</name>
    <dbReference type="NCBI Taxonomy" id="348802"/>
    <lineage>
        <taxon>Eukaryota</taxon>
        <taxon>Fungi</taxon>
        <taxon>Dikarya</taxon>
        <taxon>Ascomycota</taxon>
        <taxon>Pezizomycotina</taxon>
        <taxon>Eurotiomycetes</taxon>
        <taxon>Chaetothyriomycetidae</taxon>
        <taxon>Chaetothyriales</taxon>
        <taxon>Herpotrichiellaceae</taxon>
        <taxon>Exophiala</taxon>
    </lineage>
</organism>
<dbReference type="RefSeq" id="XP_013315702.1">
    <property type="nucleotide sequence ID" value="XM_013460248.1"/>
</dbReference>
<sequence>MVSAYGWSRDNGLTACDQRGCRACIPIPASTLTVPSPRLVRCYTVHVRVRMQSSQLSTKQCTQMIPMPCQGAQGLRSLILGRGWCHLDVCQLTQMVRMPGAFHRSMGHISLPQDCPLNS</sequence>
<evidence type="ECO:0000313" key="2">
    <source>
        <dbReference type="Proteomes" id="UP000054342"/>
    </source>
</evidence>
<proteinExistence type="predicted"/>
<dbReference type="Proteomes" id="UP000054342">
    <property type="component" value="Unassembled WGS sequence"/>
</dbReference>
<keyword evidence="2" id="KW-1185">Reference proteome</keyword>
<name>A0A0D2EIA0_9EURO</name>
<dbReference type="EMBL" id="KN847320">
    <property type="protein sequence ID" value="KIW55118.1"/>
    <property type="molecule type" value="Genomic_DNA"/>
</dbReference>
<dbReference type="GeneID" id="25329333"/>
<dbReference type="HOGENOM" id="CLU_2061516_0_0_1"/>
<protein>
    <submittedName>
        <fullName evidence="1">Uncharacterized protein</fullName>
    </submittedName>
</protein>
<evidence type="ECO:0000313" key="1">
    <source>
        <dbReference type="EMBL" id="KIW55118.1"/>
    </source>
</evidence>